<sequence length="494" mass="55851">MAARKQTPAQDHDPTRARRAVGQHLARVPALPARADHSQPRRHPPLQDATSGSTRMVRLTRRGHRHTCRTHRPAPRNRGGRHRRATPLLPRGRPQSGPDQRARPRPAHTRPLPRRTQGHAPGHRRPARTHPNRTRRAHRRRHRPERRDRDRRTRRDRRGTRRTTVARDPSGHAHRRPGGHRTRRRATTRRQGRTRPSTTCRAARRDGTTTPRTARADHRMTRPTPRKHRKETIIMAIEETIENKAQEVAFAGGRVALRTTWKIARFLLACGWTITKNGVKLTADQIDKHLNSGLMSEKRLQRQGEDIHTTTIPAEALKRLAPSMRRAGLDYSIDINDDNTVTLYFKGKDADHITHAVERALKDAGLEASQLKDGEPDQPVPTQAMDGTQAPGRQPTGTDAPDRQEAAGNHAEHTMDNTPRTSTTVEHTDASTPTDAARQPSASKGEPTQPRTRKDLIAAFKQEAARRIDAKHQQHQAPKRTVKQTRPTTNRGGR</sequence>
<dbReference type="Pfam" id="PF12687">
    <property type="entry name" value="DUF3801"/>
    <property type="match status" value="1"/>
</dbReference>
<organism evidence="2 3">
    <name type="scientific">Bifidobacterium pseudolongum</name>
    <dbReference type="NCBI Taxonomy" id="1694"/>
    <lineage>
        <taxon>Bacteria</taxon>
        <taxon>Bacillati</taxon>
        <taxon>Actinomycetota</taxon>
        <taxon>Actinomycetes</taxon>
        <taxon>Bifidobacteriales</taxon>
        <taxon>Bifidobacteriaceae</taxon>
        <taxon>Bifidobacterium</taxon>
    </lineage>
</organism>
<feature type="compositionally biased region" description="Basic residues" evidence="1">
    <location>
        <begin position="58"/>
        <end position="85"/>
    </location>
</feature>
<feature type="compositionally biased region" description="Basic residues" evidence="1">
    <location>
        <begin position="103"/>
        <end position="144"/>
    </location>
</feature>
<evidence type="ECO:0000256" key="1">
    <source>
        <dbReference type="SAM" id="MobiDB-lite"/>
    </source>
</evidence>
<comment type="caution">
    <text evidence="2">The sequence shown here is derived from an EMBL/GenBank/DDBJ whole genome shotgun (WGS) entry which is preliminary data.</text>
</comment>
<gene>
    <name evidence="2" type="ORF">E5991_08655</name>
</gene>
<feature type="compositionally biased region" description="Basic and acidic residues" evidence="1">
    <location>
        <begin position="400"/>
        <end position="415"/>
    </location>
</feature>
<reference evidence="2 3" key="1">
    <citation type="submission" date="2019-04" db="EMBL/GenBank/DDBJ databases">
        <title>Microbes associate with the intestines of laboratory mice.</title>
        <authorList>
            <person name="Navarre W."/>
            <person name="Wong E."/>
            <person name="Huang K.C."/>
            <person name="Tropini C."/>
            <person name="Ng K."/>
            <person name="Yu B."/>
        </authorList>
    </citation>
    <scope>NUCLEOTIDE SEQUENCE [LARGE SCALE GENOMIC DNA]</scope>
    <source>
        <strain evidence="2 3">NM87_A27A</strain>
    </source>
</reference>
<name>A0A4V3WRH1_9BIFI</name>
<feature type="compositionally biased region" description="Polar residues" evidence="1">
    <location>
        <begin position="416"/>
        <end position="434"/>
    </location>
</feature>
<dbReference type="Proteomes" id="UP000306798">
    <property type="component" value="Unassembled WGS sequence"/>
</dbReference>
<feature type="compositionally biased region" description="Basic and acidic residues" evidence="1">
    <location>
        <begin position="463"/>
        <end position="472"/>
    </location>
</feature>
<feature type="compositionally biased region" description="Basic residues" evidence="1">
    <location>
        <begin position="473"/>
        <end position="483"/>
    </location>
</feature>
<dbReference type="EMBL" id="SSTF01000031">
    <property type="protein sequence ID" value="THG24297.1"/>
    <property type="molecule type" value="Genomic_DNA"/>
</dbReference>
<feature type="region of interest" description="Disordered" evidence="1">
    <location>
        <begin position="1"/>
        <end position="227"/>
    </location>
</feature>
<proteinExistence type="predicted"/>
<feature type="region of interest" description="Disordered" evidence="1">
    <location>
        <begin position="369"/>
        <end position="494"/>
    </location>
</feature>
<evidence type="ECO:0000313" key="3">
    <source>
        <dbReference type="Proteomes" id="UP000306798"/>
    </source>
</evidence>
<feature type="compositionally biased region" description="Basic residues" evidence="1">
    <location>
        <begin position="172"/>
        <end position="193"/>
    </location>
</feature>
<accession>A0A4V3WRH1</accession>
<evidence type="ECO:0000313" key="2">
    <source>
        <dbReference type="EMBL" id="THG24297.1"/>
    </source>
</evidence>
<dbReference type="AlphaFoldDB" id="A0A4V3WRH1"/>
<feature type="compositionally biased region" description="Polar residues" evidence="1">
    <location>
        <begin position="484"/>
        <end position="494"/>
    </location>
</feature>
<protein>
    <submittedName>
        <fullName evidence="2">DUF3801 domain-containing protein</fullName>
    </submittedName>
</protein>
<dbReference type="InterPro" id="IPR024234">
    <property type="entry name" value="DUF3801"/>
</dbReference>